<dbReference type="Proteomes" id="UP001432322">
    <property type="component" value="Unassembled WGS sequence"/>
</dbReference>
<dbReference type="Pfam" id="PF07914">
    <property type="entry name" value="DUF1679"/>
    <property type="match status" value="1"/>
</dbReference>
<evidence type="ECO:0000259" key="1">
    <source>
        <dbReference type="SMART" id="SM00587"/>
    </source>
</evidence>
<protein>
    <recommendedName>
        <fullName evidence="1">CHK kinase-like domain-containing protein</fullName>
    </recommendedName>
</protein>
<evidence type="ECO:0000313" key="2">
    <source>
        <dbReference type="EMBL" id="GMT27359.1"/>
    </source>
</evidence>
<dbReference type="SUPFAM" id="SSF56112">
    <property type="entry name" value="Protein kinase-like (PK-like)"/>
    <property type="match status" value="1"/>
</dbReference>
<reference evidence="2" key="1">
    <citation type="submission" date="2023-10" db="EMBL/GenBank/DDBJ databases">
        <title>Genome assembly of Pristionchus species.</title>
        <authorList>
            <person name="Yoshida K."/>
            <person name="Sommer R.J."/>
        </authorList>
    </citation>
    <scope>NUCLEOTIDE SEQUENCE</scope>
    <source>
        <strain evidence="2">RS5133</strain>
    </source>
</reference>
<dbReference type="Gene3D" id="3.90.1200.10">
    <property type="match status" value="1"/>
</dbReference>
<dbReference type="PANTHER" id="PTHR23020:SF8">
    <property type="entry name" value="CHK KINASE-LIKE DOMAIN-CONTAINING PROTEIN"/>
    <property type="match status" value="1"/>
</dbReference>
<dbReference type="InterPro" id="IPR052961">
    <property type="entry name" value="Oxido-Kinase-like_Enzymes"/>
</dbReference>
<keyword evidence="3" id="KW-1185">Reference proteome</keyword>
<name>A0AAV5W9D7_9BILA</name>
<dbReference type="InterPro" id="IPR011009">
    <property type="entry name" value="Kinase-like_dom_sf"/>
</dbReference>
<evidence type="ECO:0000313" key="3">
    <source>
        <dbReference type="Proteomes" id="UP001432322"/>
    </source>
</evidence>
<comment type="caution">
    <text evidence="2">The sequence shown here is derived from an EMBL/GenBank/DDBJ whole genome shotgun (WGS) entry which is preliminary data.</text>
</comment>
<sequence>RMSVPSDGLLSTDVTWDEVERLLTQSLKTEAKFGANKSVTQLGQGFMSRIGLIMCDWEGAKHRERLPERIALKMTTFGASKAMAEKVGDKFSSTEKGEDEAQKKIREGWANFVIETHNTEVDVYRFLTRLDADLTVPVCYYSAPFTKENVLAGSLALEYSTNSRVIPFHETMSVDQVKQIARALGKIQAASVRGGVDKELSLTRDSWTKFWSQLPPVMFRQFMEKTKELDKSLVECVDAALLLLPEYFGSNLPMTIHKQMNCGRVLVNGDHWSANVLFDATTGDLRSIIDWQISHAGVGVEDLLRISMSGLNSIDRRSHMPDILNEMYDSMKTHLEGATEPYSRELMSDLYDLLLPHAAFFFAPILTPLFASAIDGGNSAEDKKMRKEVIVDKVRGIYEDIAIYHETNQKKGLNLKWKAS</sequence>
<accession>A0AAV5W9D7</accession>
<dbReference type="SMART" id="SM00587">
    <property type="entry name" value="CHK"/>
    <property type="match status" value="1"/>
</dbReference>
<dbReference type="PANTHER" id="PTHR23020">
    <property type="entry name" value="UNCHARACTERIZED NUCLEAR HORMONE RECEPTOR-RELATED"/>
    <property type="match status" value="1"/>
</dbReference>
<dbReference type="EMBL" id="BTSY01000005">
    <property type="protein sequence ID" value="GMT27359.1"/>
    <property type="molecule type" value="Genomic_DNA"/>
</dbReference>
<dbReference type="AlphaFoldDB" id="A0AAV5W9D7"/>
<feature type="domain" description="CHK kinase-like" evidence="1">
    <location>
        <begin position="154"/>
        <end position="337"/>
    </location>
</feature>
<organism evidence="2 3">
    <name type="scientific">Pristionchus fissidentatus</name>
    <dbReference type="NCBI Taxonomy" id="1538716"/>
    <lineage>
        <taxon>Eukaryota</taxon>
        <taxon>Metazoa</taxon>
        <taxon>Ecdysozoa</taxon>
        <taxon>Nematoda</taxon>
        <taxon>Chromadorea</taxon>
        <taxon>Rhabditida</taxon>
        <taxon>Rhabditina</taxon>
        <taxon>Diplogasteromorpha</taxon>
        <taxon>Diplogasteroidea</taxon>
        <taxon>Neodiplogasteridae</taxon>
        <taxon>Pristionchus</taxon>
    </lineage>
</organism>
<proteinExistence type="predicted"/>
<gene>
    <name evidence="2" type="ORF">PFISCL1PPCAC_18656</name>
</gene>
<dbReference type="InterPro" id="IPR015897">
    <property type="entry name" value="CHK_kinase-like"/>
</dbReference>
<dbReference type="InterPro" id="IPR012877">
    <property type="entry name" value="Dhs-27"/>
</dbReference>
<feature type="non-terminal residue" evidence="2">
    <location>
        <position position="1"/>
    </location>
</feature>